<comment type="caution">
    <text evidence="2">The sequence shown here is derived from an EMBL/GenBank/DDBJ whole genome shotgun (WGS) entry which is preliminary data.</text>
</comment>
<keyword evidence="1" id="KW-1133">Transmembrane helix</keyword>
<evidence type="ECO:0000313" key="3">
    <source>
        <dbReference type="Proteomes" id="UP000427825"/>
    </source>
</evidence>
<proteinExistence type="predicted"/>
<reference evidence="2 3" key="1">
    <citation type="journal article" date="2019" name="Nat. Med.">
        <title>A library of human gut bacterial isolates paired with longitudinal multiomics data enables mechanistic microbiome research.</title>
        <authorList>
            <person name="Poyet M."/>
            <person name="Groussin M."/>
            <person name="Gibbons S.M."/>
            <person name="Avila-Pacheco J."/>
            <person name="Jiang X."/>
            <person name="Kearney S.M."/>
            <person name="Perrotta A.R."/>
            <person name="Berdy B."/>
            <person name="Zhao S."/>
            <person name="Lieberman T.D."/>
            <person name="Swanson P.K."/>
            <person name="Smith M."/>
            <person name="Roesemann S."/>
            <person name="Alexander J.E."/>
            <person name="Rich S.A."/>
            <person name="Livny J."/>
            <person name="Vlamakis H."/>
            <person name="Clish C."/>
            <person name="Bullock K."/>
            <person name="Deik A."/>
            <person name="Scott J."/>
            <person name="Pierce K.A."/>
            <person name="Xavier R.J."/>
            <person name="Alm E.J."/>
        </authorList>
    </citation>
    <scope>NUCLEOTIDE SEQUENCE [LARGE SCALE GENOMIC DNA]</scope>
    <source>
        <strain evidence="2 3">BIOML-A25</strain>
    </source>
</reference>
<name>A0A6H9QD88_9BACE</name>
<gene>
    <name evidence="2" type="ORF">F2Y39_11100</name>
</gene>
<dbReference type="RefSeq" id="WP_032533212.1">
    <property type="nucleotide sequence ID" value="NZ_JANUOI010000001.1"/>
</dbReference>
<keyword evidence="1" id="KW-0472">Membrane</keyword>
<feature type="transmembrane region" description="Helical" evidence="1">
    <location>
        <begin position="114"/>
        <end position="137"/>
    </location>
</feature>
<organism evidence="2 3">
    <name type="scientific">Bacteroides caccae</name>
    <dbReference type="NCBI Taxonomy" id="47678"/>
    <lineage>
        <taxon>Bacteria</taxon>
        <taxon>Pseudomonadati</taxon>
        <taxon>Bacteroidota</taxon>
        <taxon>Bacteroidia</taxon>
        <taxon>Bacteroidales</taxon>
        <taxon>Bacteroidaceae</taxon>
        <taxon>Bacteroides</taxon>
    </lineage>
</organism>
<protein>
    <submittedName>
        <fullName evidence="2">Uncharacterized protein</fullName>
    </submittedName>
</protein>
<evidence type="ECO:0000256" key="1">
    <source>
        <dbReference type="SAM" id="Phobius"/>
    </source>
</evidence>
<dbReference type="Proteomes" id="UP000427825">
    <property type="component" value="Unassembled WGS sequence"/>
</dbReference>
<keyword evidence="1" id="KW-0812">Transmembrane</keyword>
<sequence length="148" mass="16656">MERKETPIDNIKSSIMTCLYCCLEPFSLNSGFVKALATGYPVEFGKIALNQLLLEGLVREQSGKLSLTSKGYKVIKKYGNYHEYLRALRKRQFGKIRDKKQDSRVKESTILSNYLNATSVICSIMAFIVGVLSAAPIKRILAWLLSDV</sequence>
<accession>A0A6H9QD88</accession>
<dbReference type="AlphaFoldDB" id="A0A6H9QD88"/>
<evidence type="ECO:0000313" key="2">
    <source>
        <dbReference type="EMBL" id="KAA5477300.1"/>
    </source>
</evidence>
<dbReference type="EMBL" id="VVYJ01000005">
    <property type="protein sequence ID" value="KAA5477300.1"/>
    <property type="molecule type" value="Genomic_DNA"/>
</dbReference>